<dbReference type="KEGG" id="caj:CIG1485E_0202"/>
<keyword evidence="7" id="KW-1185">Reference proteome</keyword>
<dbReference type="SUPFAM" id="SSF63867">
    <property type="entry name" value="MoeA C-terminal domain-like"/>
    <property type="match status" value="1"/>
</dbReference>
<reference evidence="7" key="1">
    <citation type="journal article" date="2014" name="Genome Announc.">
        <title>Complete Genome Sequence of Campylobacter iguaniorum Strain 1485ET, Isolated from a Bearded Dragon (Pogona vitticeps).</title>
        <authorList>
            <person name="Gilbert M.J."/>
            <person name="Miller W.G."/>
            <person name="Yee E."/>
            <person name="Kik M."/>
            <person name="Wagenaar J.A."/>
            <person name="Duim B."/>
        </authorList>
    </citation>
    <scope>NUCLEOTIDE SEQUENCE [LARGE SCALE GENOMIC DNA]</scope>
    <source>
        <strain evidence="7">1485E</strain>
    </source>
</reference>
<dbReference type="GO" id="GO:0006777">
    <property type="term" value="P:Mo-molybdopterin cofactor biosynthetic process"/>
    <property type="evidence" value="ECO:0007669"/>
    <property type="project" value="UniProtKB-UniRule"/>
</dbReference>
<dbReference type="GO" id="GO:0016787">
    <property type="term" value="F:hydrolase activity"/>
    <property type="evidence" value="ECO:0007669"/>
    <property type="project" value="UniProtKB-KW"/>
</dbReference>
<dbReference type="PANTHER" id="PTHR10192">
    <property type="entry name" value="MOLYBDOPTERIN BIOSYNTHESIS PROTEIN"/>
    <property type="match status" value="1"/>
</dbReference>
<dbReference type="Pfam" id="PF00994">
    <property type="entry name" value="MoCF_biosynth"/>
    <property type="match status" value="1"/>
</dbReference>
<dbReference type="InterPro" id="IPR005110">
    <property type="entry name" value="MoeA_linker/N"/>
</dbReference>
<dbReference type="eggNOG" id="COG0303">
    <property type="taxonomic scope" value="Bacteria"/>
</dbReference>
<dbReference type="Gene3D" id="3.90.105.10">
    <property type="entry name" value="Molybdopterin biosynthesis moea protein, domain 2"/>
    <property type="match status" value="1"/>
</dbReference>
<dbReference type="Gene3D" id="2.40.340.10">
    <property type="entry name" value="MoeA, C-terminal, domain IV"/>
    <property type="match status" value="1"/>
</dbReference>
<keyword evidence="4" id="KW-0479">Metal-binding</keyword>
<dbReference type="UniPathway" id="UPA00344"/>
<sequence>MDFKTYNEALDNLLKSAQIWDRVERIALSSALGRIVSSDVIASKNYPEFATAAMDGYACRFADLSSGKLRVVGAIPAGSDDKTSLKDKECVKTFTGSLLCEDADTLIPIENVTVENDLITINKPVNLGFALRQIGESYKKGDVLLKKGTKLGYSELALLAELGQSYVNVYIRPKVAVLSTGSEIVDIGEAPTHKAQIHSSNHIAIANMVSLLNCEAVILPVIKDDLELIKNTILNTLKSCDFLITTGGVSVGDFDFIRDILKSEFELVVNGAAIKPGRHIKIAKIGDKFIFALPGFPYSAMVTCALFFREFINKILNTNENYRFKAILDEDFTKKSNFEEFGAASVRNDNGVMKISTSTKKSGSSAIVSNLNNNAVLLNCKMDQTMLKKGQVVEYLVMM</sequence>
<dbReference type="Proteomes" id="UP000028486">
    <property type="component" value="Chromosome"/>
</dbReference>
<keyword evidence="6" id="KW-0378">Hydrolase</keyword>
<accession>A0A076FE20</accession>
<evidence type="ECO:0000313" key="6">
    <source>
        <dbReference type="EMBL" id="AII14074.1"/>
    </source>
</evidence>
<dbReference type="EC" id="2.10.1.1" evidence="4"/>
<evidence type="ECO:0000256" key="3">
    <source>
        <dbReference type="ARBA" id="ARBA00047317"/>
    </source>
</evidence>
<evidence type="ECO:0000256" key="1">
    <source>
        <dbReference type="ARBA" id="ARBA00002901"/>
    </source>
</evidence>
<gene>
    <name evidence="6" type="primary">moeA2</name>
    <name evidence="6" type="ORF">CIG1485E_0202</name>
</gene>
<organism evidence="6 7">
    <name type="scientific">Campylobacter iguaniorum</name>
    <dbReference type="NCBI Taxonomy" id="1244531"/>
    <lineage>
        <taxon>Bacteria</taxon>
        <taxon>Pseudomonadati</taxon>
        <taxon>Campylobacterota</taxon>
        <taxon>Epsilonproteobacteria</taxon>
        <taxon>Campylobacterales</taxon>
        <taxon>Campylobacteraceae</taxon>
        <taxon>Campylobacter</taxon>
    </lineage>
</organism>
<comment type="pathway">
    <text evidence="4">Cofactor biosynthesis; molybdopterin biosynthesis.</text>
</comment>
<evidence type="ECO:0000259" key="5">
    <source>
        <dbReference type="SMART" id="SM00852"/>
    </source>
</evidence>
<dbReference type="HOGENOM" id="CLU_010186_7_1_7"/>
<comment type="similarity">
    <text evidence="2 4">Belongs to the MoeA family.</text>
</comment>
<keyword evidence="4" id="KW-0501">Molybdenum cofactor biosynthesis</keyword>
<dbReference type="GO" id="GO:0061599">
    <property type="term" value="F:molybdopterin molybdotransferase activity"/>
    <property type="evidence" value="ECO:0007669"/>
    <property type="project" value="UniProtKB-UniRule"/>
</dbReference>
<dbReference type="EMBL" id="CP009043">
    <property type="protein sequence ID" value="AII14074.1"/>
    <property type="molecule type" value="Genomic_DNA"/>
</dbReference>
<dbReference type="Gene3D" id="2.170.190.11">
    <property type="entry name" value="Molybdopterin biosynthesis moea protein, domain 3"/>
    <property type="match status" value="1"/>
</dbReference>
<dbReference type="SUPFAM" id="SSF63882">
    <property type="entry name" value="MoeA N-terminal region -like"/>
    <property type="match status" value="1"/>
</dbReference>
<comment type="catalytic activity">
    <reaction evidence="3">
        <text>adenylyl-molybdopterin + molybdate = Mo-molybdopterin + AMP + H(+)</text>
        <dbReference type="Rhea" id="RHEA:35047"/>
        <dbReference type="ChEBI" id="CHEBI:15378"/>
        <dbReference type="ChEBI" id="CHEBI:36264"/>
        <dbReference type="ChEBI" id="CHEBI:62727"/>
        <dbReference type="ChEBI" id="CHEBI:71302"/>
        <dbReference type="ChEBI" id="CHEBI:456215"/>
        <dbReference type="EC" id="2.10.1.1"/>
    </reaction>
</comment>
<dbReference type="GO" id="GO:0005829">
    <property type="term" value="C:cytosol"/>
    <property type="evidence" value="ECO:0007669"/>
    <property type="project" value="TreeGrafter"/>
</dbReference>
<proteinExistence type="inferred from homology"/>
<dbReference type="CDD" id="cd00887">
    <property type="entry name" value="MoeA"/>
    <property type="match status" value="1"/>
</dbReference>
<keyword evidence="4 6" id="KW-0808">Transferase</keyword>
<dbReference type="PANTHER" id="PTHR10192:SF5">
    <property type="entry name" value="GEPHYRIN"/>
    <property type="match status" value="1"/>
</dbReference>
<dbReference type="GO" id="GO:0046872">
    <property type="term" value="F:metal ion binding"/>
    <property type="evidence" value="ECO:0007669"/>
    <property type="project" value="UniProtKB-UniRule"/>
</dbReference>
<evidence type="ECO:0000313" key="7">
    <source>
        <dbReference type="Proteomes" id="UP000028486"/>
    </source>
</evidence>
<comment type="cofactor">
    <cofactor evidence="4">
        <name>Mg(2+)</name>
        <dbReference type="ChEBI" id="CHEBI:18420"/>
    </cofactor>
</comment>
<dbReference type="OrthoDB" id="9804758at2"/>
<dbReference type="AlphaFoldDB" id="A0A076FE20"/>
<dbReference type="RefSeq" id="WP_038452732.1">
    <property type="nucleotide sequence ID" value="NZ_CP009043.1"/>
</dbReference>
<evidence type="ECO:0000256" key="4">
    <source>
        <dbReference type="RuleBase" id="RU365090"/>
    </source>
</evidence>
<name>A0A076FE20_9BACT</name>
<keyword evidence="4" id="KW-0500">Molybdenum</keyword>
<protein>
    <recommendedName>
        <fullName evidence="4">Molybdopterin molybdenumtransferase</fullName>
        <ecNumber evidence="4">2.10.1.1</ecNumber>
    </recommendedName>
</protein>
<dbReference type="Gene3D" id="3.40.980.10">
    <property type="entry name" value="MoaB/Mog-like domain"/>
    <property type="match status" value="1"/>
</dbReference>
<dbReference type="Pfam" id="PF03453">
    <property type="entry name" value="MoeA_N"/>
    <property type="match status" value="1"/>
</dbReference>
<dbReference type="InterPro" id="IPR001453">
    <property type="entry name" value="MoaB/Mog_dom"/>
</dbReference>
<dbReference type="SMART" id="SM00852">
    <property type="entry name" value="MoCF_biosynth"/>
    <property type="match status" value="1"/>
</dbReference>
<evidence type="ECO:0000256" key="2">
    <source>
        <dbReference type="ARBA" id="ARBA00010763"/>
    </source>
</evidence>
<dbReference type="InterPro" id="IPR038987">
    <property type="entry name" value="MoeA-like"/>
</dbReference>
<dbReference type="InterPro" id="IPR036135">
    <property type="entry name" value="MoeA_linker/N_sf"/>
</dbReference>
<keyword evidence="4" id="KW-0460">Magnesium</keyword>
<dbReference type="InterPro" id="IPR036688">
    <property type="entry name" value="MoeA_C_domain_IV_sf"/>
</dbReference>
<dbReference type="InterPro" id="IPR036425">
    <property type="entry name" value="MoaB/Mog-like_dom_sf"/>
</dbReference>
<dbReference type="SUPFAM" id="SSF53218">
    <property type="entry name" value="Molybdenum cofactor biosynthesis proteins"/>
    <property type="match status" value="1"/>
</dbReference>
<feature type="domain" description="MoaB/Mog" evidence="5">
    <location>
        <begin position="176"/>
        <end position="314"/>
    </location>
</feature>
<dbReference type="STRING" id="1244531.CIG2463D_0205"/>
<comment type="function">
    <text evidence="1 4">Catalyzes the insertion of molybdate into adenylated molybdopterin with the concomitant release of AMP.</text>
</comment>